<reference evidence="3" key="1">
    <citation type="submission" date="2025-08" db="UniProtKB">
        <authorList>
            <consortium name="Ensembl"/>
        </authorList>
    </citation>
    <scope>IDENTIFICATION</scope>
</reference>
<keyword evidence="2" id="KW-0812">Transmembrane</keyword>
<proteinExistence type="predicted"/>
<dbReference type="GeneTree" id="ENSGT00610000087489"/>
<dbReference type="AlphaFoldDB" id="A0A3B3SYW8"/>
<protein>
    <submittedName>
        <fullName evidence="3">Si:ch211-210c8.7</fullName>
    </submittedName>
</protein>
<evidence type="ECO:0000313" key="3">
    <source>
        <dbReference type="Ensembl" id="ENSPKIP00000035834.1"/>
    </source>
</evidence>
<evidence type="ECO:0000256" key="1">
    <source>
        <dbReference type="SAM" id="MobiDB-lite"/>
    </source>
</evidence>
<dbReference type="Proteomes" id="UP000261540">
    <property type="component" value="Unplaced"/>
</dbReference>
<reference evidence="3" key="2">
    <citation type="submission" date="2025-09" db="UniProtKB">
        <authorList>
            <consortium name="Ensembl"/>
        </authorList>
    </citation>
    <scope>IDENTIFICATION</scope>
</reference>
<feature type="transmembrane region" description="Helical" evidence="2">
    <location>
        <begin position="6"/>
        <end position="30"/>
    </location>
</feature>
<evidence type="ECO:0000256" key="2">
    <source>
        <dbReference type="SAM" id="Phobius"/>
    </source>
</evidence>
<evidence type="ECO:0000313" key="4">
    <source>
        <dbReference type="Proteomes" id="UP000261540"/>
    </source>
</evidence>
<dbReference type="Ensembl" id="ENSPKIT00000016773.1">
    <property type="protein sequence ID" value="ENSPKIP00000035834.1"/>
    <property type="gene ID" value="ENSPKIG00000014635.1"/>
</dbReference>
<feature type="region of interest" description="Disordered" evidence="1">
    <location>
        <begin position="40"/>
        <end position="68"/>
    </location>
</feature>
<keyword evidence="2" id="KW-1133">Transmembrane helix</keyword>
<organism evidence="3 4">
    <name type="scientific">Paramormyrops kingsleyae</name>
    <dbReference type="NCBI Taxonomy" id="1676925"/>
    <lineage>
        <taxon>Eukaryota</taxon>
        <taxon>Metazoa</taxon>
        <taxon>Chordata</taxon>
        <taxon>Craniata</taxon>
        <taxon>Vertebrata</taxon>
        <taxon>Euteleostomi</taxon>
        <taxon>Actinopterygii</taxon>
        <taxon>Neopterygii</taxon>
        <taxon>Teleostei</taxon>
        <taxon>Osteoglossocephala</taxon>
        <taxon>Osteoglossomorpha</taxon>
        <taxon>Osteoglossiformes</taxon>
        <taxon>Mormyridae</taxon>
        <taxon>Paramormyrops</taxon>
    </lineage>
</organism>
<keyword evidence="4" id="KW-1185">Reference proteome</keyword>
<feature type="compositionally biased region" description="Basic and acidic residues" evidence="1">
    <location>
        <begin position="55"/>
        <end position="68"/>
    </location>
</feature>
<sequence>PLPGHTDSIVIGVVVFFVLLTLGCLSFLLYRYMCANRGDYRTTGEPAPGEDLQVDYDKEPDDKKEYFI</sequence>
<name>A0A3B3SYW8_9TELE</name>
<keyword evidence="2" id="KW-0472">Membrane</keyword>
<accession>A0A3B3SYW8</accession>